<gene>
    <name evidence="1" type="ORF">A2849_03395</name>
</gene>
<proteinExistence type="predicted"/>
<dbReference type="Proteomes" id="UP000178121">
    <property type="component" value="Unassembled WGS sequence"/>
</dbReference>
<sequence>MTSKLMEKKISNLNQEVALLRSAVLSVVGETDPEGAYRPEFVKDILYRARSPHSSHRFTNAKDFLSLTGRKK</sequence>
<name>A0A1G2MAP5_9BACT</name>
<dbReference type="AlphaFoldDB" id="A0A1G2MAP5"/>
<evidence type="ECO:0000313" key="2">
    <source>
        <dbReference type="Proteomes" id="UP000178121"/>
    </source>
</evidence>
<protein>
    <submittedName>
        <fullName evidence="1">Uncharacterized protein</fullName>
    </submittedName>
</protein>
<reference evidence="1 2" key="1">
    <citation type="journal article" date="2016" name="Nat. Commun.">
        <title>Thousands of microbial genomes shed light on interconnected biogeochemical processes in an aquifer system.</title>
        <authorList>
            <person name="Anantharaman K."/>
            <person name="Brown C.T."/>
            <person name="Hug L.A."/>
            <person name="Sharon I."/>
            <person name="Castelle C.J."/>
            <person name="Probst A.J."/>
            <person name="Thomas B.C."/>
            <person name="Singh A."/>
            <person name="Wilkins M.J."/>
            <person name="Karaoz U."/>
            <person name="Brodie E.L."/>
            <person name="Williams K.H."/>
            <person name="Hubbard S.S."/>
            <person name="Banfield J.F."/>
        </authorList>
    </citation>
    <scope>NUCLEOTIDE SEQUENCE [LARGE SCALE GENOMIC DNA]</scope>
</reference>
<organism evidence="1 2">
    <name type="scientific">Candidatus Taylorbacteria bacterium RIFCSPHIGHO2_01_FULL_51_15</name>
    <dbReference type="NCBI Taxonomy" id="1802304"/>
    <lineage>
        <taxon>Bacteria</taxon>
        <taxon>Candidatus Tayloriibacteriota</taxon>
    </lineage>
</organism>
<comment type="caution">
    <text evidence="1">The sequence shown here is derived from an EMBL/GenBank/DDBJ whole genome shotgun (WGS) entry which is preliminary data.</text>
</comment>
<accession>A0A1G2MAP5</accession>
<evidence type="ECO:0000313" key="1">
    <source>
        <dbReference type="EMBL" id="OHA20804.1"/>
    </source>
</evidence>
<dbReference type="EMBL" id="MHRI01000021">
    <property type="protein sequence ID" value="OHA20804.1"/>
    <property type="molecule type" value="Genomic_DNA"/>
</dbReference>